<protein>
    <submittedName>
        <fullName evidence="2">Ser/Thr protein kinase RdoA (MazF antagonist)</fullName>
    </submittedName>
</protein>
<evidence type="ECO:0000313" key="2">
    <source>
        <dbReference type="EMBL" id="MBM7693372.1"/>
    </source>
</evidence>
<dbReference type="Proteomes" id="UP000823486">
    <property type="component" value="Unassembled WGS sequence"/>
</dbReference>
<dbReference type="InterPro" id="IPR002575">
    <property type="entry name" value="Aminoglycoside_PTrfase"/>
</dbReference>
<dbReference type="SUPFAM" id="SSF56112">
    <property type="entry name" value="Protein kinase-like (PK-like)"/>
    <property type="match status" value="1"/>
</dbReference>
<keyword evidence="3" id="KW-1185">Reference proteome</keyword>
<dbReference type="EMBL" id="JAFBFI010000012">
    <property type="protein sequence ID" value="MBM7693372.1"/>
    <property type="molecule type" value="Genomic_DNA"/>
</dbReference>
<keyword evidence="2" id="KW-0808">Transferase</keyword>
<evidence type="ECO:0000259" key="1">
    <source>
        <dbReference type="Pfam" id="PF01636"/>
    </source>
</evidence>
<reference evidence="2 3" key="1">
    <citation type="submission" date="2021-01" db="EMBL/GenBank/DDBJ databases">
        <title>Genomic Encyclopedia of Type Strains, Phase IV (KMG-IV): sequencing the most valuable type-strain genomes for metagenomic binning, comparative biology and taxonomic classification.</title>
        <authorList>
            <person name="Goeker M."/>
        </authorList>
    </citation>
    <scope>NUCLEOTIDE SEQUENCE [LARGE SCALE GENOMIC DNA]</scope>
    <source>
        <strain evidence="2 3">DSM 105482</strain>
    </source>
</reference>
<keyword evidence="2" id="KW-0418">Kinase</keyword>
<dbReference type="InterPro" id="IPR011009">
    <property type="entry name" value="Kinase-like_dom_sf"/>
</dbReference>
<sequence length="216" mass="25500">MELQVAKVFTEEILHTGCWLFYGDNGRLKRLGDFENYIYETEVDGETRILRFVHSSHRSQEHKKAEVDWVEYLHRNGAPVYQHYSSINQAHIETLKAADGTEFFISCFEKLPGNRISWKDIEKNPHIAYIWGKSLGMLNRLSKNYNNGGRSVRPQWDEEELFDIERFKPGIEQDTLNYRNEILVQIRSFPKNQETYGLIHSDLHNGNFLFHQGRIH</sequence>
<dbReference type="Pfam" id="PF01636">
    <property type="entry name" value="APH"/>
    <property type="match status" value="1"/>
</dbReference>
<gene>
    <name evidence="2" type="ORF">JOC77_002812</name>
</gene>
<comment type="caution">
    <text evidence="2">The sequence shown here is derived from an EMBL/GenBank/DDBJ whole genome shotgun (WGS) entry which is preliminary data.</text>
</comment>
<organism evidence="2 3">
    <name type="scientific">Peribacillus deserti</name>
    <dbReference type="NCBI Taxonomy" id="673318"/>
    <lineage>
        <taxon>Bacteria</taxon>
        <taxon>Bacillati</taxon>
        <taxon>Bacillota</taxon>
        <taxon>Bacilli</taxon>
        <taxon>Bacillales</taxon>
        <taxon>Bacillaceae</taxon>
        <taxon>Peribacillus</taxon>
    </lineage>
</organism>
<name>A0ABS2QJU7_9BACI</name>
<feature type="domain" description="Aminoglycoside phosphotransferase" evidence="1">
    <location>
        <begin position="32"/>
        <end position="215"/>
    </location>
</feature>
<dbReference type="RefSeq" id="WP_204544072.1">
    <property type="nucleotide sequence ID" value="NZ_JAFBFI010000012.1"/>
</dbReference>
<dbReference type="GO" id="GO:0016301">
    <property type="term" value="F:kinase activity"/>
    <property type="evidence" value="ECO:0007669"/>
    <property type="project" value="UniProtKB-KW"/>
</dbReference>
<accession>A0ABS2QJU7</accession>
<proteinExistence type="predicted"/>
<evidence type="ECO:0000313" key="3">
    <source>
        <dbReference type="Proteomes" id="UP000823486"/>
    </source>
</evidence>